<gene>
    <name evidence="1" type="ORF">B0I27_11210</name>
</gene>
<reference evidence="1 2" key="1">
    <citation type="submission" date="2018-03" db="EMBL/GenBank/DDBJ databases">
        <title>Genomic Encyclopedia of Type Strains, Phase III (KMG-III): the genomes of soil and plant-associated and newly described type strains.</title>
        <authorList>
            <person name="Whitman W."/>
        </authorList>
    </citation>
    <scope>NUCLEOTIDE SEQUENCE [LARGE SCALE GENOMIC DNA]</scope>
    <source>
        <strain evidence="1 2">CGMCC 1.9313</strain>
    </source>
</reference>
<sequence length="186" mass="21213">MEKVRIWAFACLMISICLQSCENDLRDVEKVSADNSLLPVDKSYGVEVIYSDSAIVKAKMLAPQVDRYKDKKYDEMVKGVTLIFYDENQQETSRIVSDYAIRREAEGLVELRKNVVATNTKGDVYKSDELIWDEKQRKFYSNKMVQVTQKNGNVLFGTGFESDETFKKSRIFNATGNFPSGAGLMQ</sequence>
<name>A0A2T0TTU1_9SPHI</name>
<evidence type="ECO:0000313" key="1">
    <source>
        <dbReference type="EMBL" id="PRY49126.1"/>
    </source>
</evidence>
<dbReference type="NCBIfam" id="TIGR04409">
    <property type="entry name" value="LptC_YrbK"/>
    <property type="match status" value="1"/>
</dbReference>
<dbReference type="Gene3D" id="2.60.450.10">
    <property type="entry name" value="Lipopolysaccharide (LPS) transport protein A like domain"/>
    <property type="match status" value="1"/>
</dbReference>
<dbReference type="OrthoDB" id="9812080at2"/>
<dbReference type="Proteomes" id="UP000238034">
    <property type="component" value="Unassembled WGS sequence"/>
</dbReference>
<proteinExistence type="predicted"/>
<comment type="caution">
    <text evidence="1">The sequence shown here is derived from an EMBL/GenBank/DDBJ whole genome shotgun (WGS) entry which is preliminary data.</text>
</comment>
<evidence type="ECO:0000313" key="2">
    <source>
        <dbReference type="Proteomes" id="UP000238034"/>
    </source>
</evidence>
<dbReference type="Pfam" id="PF06835">
    <property type="entry name" value="LptC"/>
    <property type="match status" value="1"/>
</dbReference>
<dbReference type="GO" id="GO:0005886">
    <property type="term" value="C:plasma membrane"/>
    <property type="evidence" value="ECO:0007669"/>
    <property type="project" value="InterPro"/>
</dbReference>
<keyword evidence="2" id="KW-1185">Reference proteome</keyword>
<dbReference type="RefSeq" id="WP_146133142.1">
    <property type="nucleotide sequence ID" value="NZ_PVTH01000012.1"/>
</dbReference>
<dbReference type="GO" id="GO:0015221">
    <property type="term" value="F:lipopolysaccharide transmembrane transporter activity"/>
    <property type="evidence" value="ECO:0007669"/>
    <property type="project" value="InterPro"/>
</dbReference>
<organism evidence="1 2">
    <name type="scientific">Arcticibacter pallidicorallinus</name>
    <dbReference type="NCBI Taxonomy" id="1259464"/>
    <lineage>
        <taxon>Bacteria</taxon>
        <taxon>Pseudomonadati</taxon>
        <taxon>Bacteroidota</taxon>
        <taxon>Sphingobacteriia</taxon>
        <taxon>Sphingobacteriales</taxon>
        <taxon>Sphingobacteriaceae</taxon>
        <taxon>Arcticibacter</taxon>
    </lineage>
</organism>
<dbReference type="EMBL" id="PVTH01000012">
    <property type="protein sequence ID" value="PRY49126.1"/>
    <property type="molecule type" value="Genomic_DNA"/>
</dbReference>
<dbReference type="InterPro" id="IPR026265">
    <property type="entry name" value="LptC"/>
</dbReference>
<accession>A0A2T0TTU1</accession>
<protein>
    <submittedName>
        <fullName evidence="1">LPS export ABC transporter protein LptC</fullName>
    </submittedName>
</protein>
<dbReference type="AlphaFoldDB" id="A0A2T0TTU1"/>
<dbReference type="InterPro" id="IPR010664">
    <property type="entry name" value="LipoPS_assembly_LptC-rel"/>
</dbReference>